<keyword evidence="1" id="KW-0472">Membrane</keyword>
<evidence type="ECO:0000256" key="1">
    <source>
        <dbReference type="SAM" id="Phobius"/>
    </source>
</evidence>
<feature type="transmembrane region" description="Helical" evidence="1">
    <location>
        <begin position="92"/>
        <end position="111"/>
    </location>
</feature>
<organism evidence="2 3">
    <name type="scientific">Neobacillus thermocopriae</name>
    <dbReference type="NCBI Taxonomy" id="1215031"/>
    <lineage>
        <taxon>Bacteria</taxon>
        <taxon>Bacillati</taxon>
        <taxon>Bacillota</taxon>
        <taxon>Bacilli</taxon>
        <taxon>Bacillales</taxon>
        <taxon>Bacillaceae</taxon>
        <taxon>Neobacillus</taxon>
    </lineage>
</organism>
<reference evidence="2" key="1">
    <citation type="submission" date="2020-02" db="EMBL/GenBank/DDBJ databases">
        <title>Bacillus sedimentmangrovi sp. nov., isolated from sediment of the mangrove ecosystem.</title>
        <authorList>
            <person name="Liu G."/>
        </authorList>
    </citation>
    <scope>NUCLEOTIDE SEQUENCE [LARGE SCALE GENOMIC DNA]</scope>
    <source>
        <strain evidence="2">SgZ-7</strain>
    </source>
</reference>
<keyword evidence="3" id="KW-1185">Reference proteome</keyword>
<feature type="transmembrane region" description="Helical" evidence="1">
    <location>
        <begin position="64"/>
        <end position="85"/>
    </location>
</feature>
<gene>
    <name evidence="2" type="ORF">G4Z05_09815</name>
</gene>
<keyword evidence="1" id="KW-0812">Transmembrane</keyword>
<evidence type="ECO:0000313" key="2">
    <source>
        <dbReference type="EMBL" id="NEX79183.1"/>
    </source>
</evidence>
<keyword evidence="1" id="KW-1133">Transmembrane helix</keyword>
<dbReference type="EMBL" id="JAAIUV010000013">
    <property type="protein sequence ID" value="NEX79183.1"/>
    <property type="molecule type" value="Genomic_DNA"/>
</dbReference>
<proteinExistence type="predicted"/>
<dbReference type="Proteomes" id="UP000481621">
    <property type="component" value="Unassembled WGS sequence"/>
</dbReference>
<dbReference type="RefSeq" id="WP_163251794.1">
    <property type="nucleotide sequence ID" value="NZ_JAAIUV010000013.1"/>
</dbReference>
<comment type="caution">
    <text evidence="2">The sequence shown here is derived from an EMBL/GenBank/DDBJ whole genome shotgun (WGS) entry which is preliminary data.</text>
</comment>
<dbReference type="AlphaFoldDB" id="A0A6B3TQX1"/>
<protein>
    <submittedName>
        <fullName evidence="2">Uncharacterized protein</fullName>
    </submittedName>
</protein>
<name>A0A6B3TQX1_9BACI</name>
<evidence type="ECO:0000313" key="3">
    <source>
        <dbReference type="Proteomes" id="UP000481621"/>
    </source>
</evidence>
<sequence>MNKTKHQLKDSTTTRKLQNTIVLCSIIFTIGTTIHNFVIINPPLIETMMQMAGVTDPSVEALEFTFGFRIVGCLYIIGNTLGVLALNSRSRILWWIILLVNITQATGPIMIPSSMWTVVNDVYGVLGILPSAITDGGAIILSLVMILSMAKYRTTWAQRPS</sequence>
<accession>A0A6B3TQX1</accession>
<feature type="transmembrane region" description="Helical" evidence="1">
    <location>
        <begin position="21"/>
        <end position="44"/>
    </location>
</feature>
<feature type="transmembrane region" description="Helical" evidence="1">
    <location>
        <begin position="123"/>
        <end position="150"/>
    </location>
</feature>